<dbReference type="EMBL" id="CAJPVI010000040">
    <property type="protein sequence ID" value="CAG2157338.1"/>
    <property type="molecule type" value="Genomic_DNA"/>
</dbReference>
<organism evidence="2 3">
    <name type="scientific">Cupriavidus numazuensis</name>
    <dbReference type="NCBI Taxonomy" id="221992"/>
    <lineage>
        <taxon>Bacteria</taxon>
        <taxon>Pseudomonadati</taxon>
        <taxon>Pseudomonadota</taxon>
        <taxon>Betaproteobacteria</taxon>
        <taxon>Burkholderiales</taxon>
        <taxon>Burkholderiaceae</taxon>
        <taxon>Cupriavidus</taxon>
    </lineage>
</organism>
<reference evidence="2 3" key="1">
    <citation type="submission" date="2021-03" db="EMBL/GenBank/DDBJ databases">
        <authorList>
            <person name="Peeters C."/>
        </authorList>
    </citation>
    <scope>NUCLEOTIDE SEQUENCE [LARGE SCALE GENOMIC DNA]</scope>
    <source>
        <strain evidence="2 3">LMG 26411</strain>
    </source>
</reference>
<protein>
    <recommendedName>
        <fullName evidence="4">Lipoprotein</fullName>
    </recommendedName>
</protein>
<feature type="signal peptide" evidence="1">
    <location>
        <begin position="1"/>
        <end position="18"/>
    </location>
</feature>
<evidence type="ECO:0008006" key="4">
    <source>
        <dbReference type="Google" id="ProtNLM"/>
    </source>
</evidence>
<dbReference type="RefSeq" id="WP_211956412.1">
    <property type="nucleotide sequence ID" value="NZ_CAJPVI010000040.1"/>
</dbReference>
<name>A0ABM8TPN7_9BURK</name>
<sequence length="129" mass="14039">MSATRILLLAAVVVPWLAACASGANVEYLEAQEPKQIHSDASVGDLTLCLKSRLREEANVVAYPEPGKVDVRIGSATRSDTGYFYIVSLRQARQGTDVEIRGSGEWRPTMTPSRVAGWVQDCKPGMAHH</sequence>
<dbReference type="Proteomes" id="UP000672657">
    <property type="component" value="Unassembled WGS sequence"/>
</dbReference>
<accession>A0ABM8TPN7</accession>
<keyword evidence="3" id="KW-1185">Reference proteome</keyword>
<comment type="caution">
    <text evidence="2">The sequence shown here is derived from an EMBL/GenBank/DDBJ whole genome shotgun (WGS) entry which is preliminary data.</text>
</comment>
<gene>
    <name evidence="2" type="ORF">LMG26411_05542</name>
</gene>
<proteinExistence type="predicted"/>
<keyword evidence="1" id="KW-0732">Signal</keyword>
<feature type="chain" id="PRO_5045824554" description="Lipoprotein" evidence="1">
    <location>
        <begin position="19"/>
        <end position="129"/>
    </location>
</feature>
<evidence type="ECO:0000313" key="3">
    <source>
        <dbReference type="Proteomes" id="UP000672657"/>
    </source>
</evidence>
<dbReference type="PROSITE" id="PS51257">
    <property type="entry name" value="PROKAR_LIPOPROTEIN"/>
    <property type="match status" value="1"/>
</dbReference>
<evidence type="ECO:0000313" key="2">
    <source>
        <dbReference type="EMBL" id="CAG2157338.1"/>
    </source>
</evidence>
<evidence type="ECO:0000256" key="1">
    <source>
        <dbReference type="SAM" id="SignalP"/>
    </source>
</evidence>